<dbReference type="PROSITE" id="PS51186">
    <property type="entry name" value="GNAT"/>
    <property type="match status" value="1"/>
</dbReference>
<evidence type="ECO:0000256" key="1">
    <source>
        <dbReference type="ARBA" id="ARBA00022679"/>
    </source>
</evidence>
<evidence type="ECO:0000256" key="2">
    <source>
        <dbReference type="ARBA" id="ARBA00023315"/>
    </source>
</evidence>
<dbReference type="CDD" id="cd04301">
    <property type="entry name" value="NAT_SF"/>
    <property type="match status" value="1"/>
</dbReference>
<keyword evidence="1" id="KW-0808">Transferase</keyword>
<dbReference type="InterPro" id="IPR000182">
    <property type="entry name" value="GNAT_dom"/>
</dbReference>
<dbReference type="GO" id="GO:0005737">
    <property type="term" value="C:cytoplasm"/>
    <property type="evidence" value="ECO:0007669"/>
    <property type="project" value="TreeGrafter"/>
</dbReference>
<dbReference type="PANTHER" id="PTHR43626">
    <property type="entry name" value="ACYL-COA N-ACYLTRANSFERASE"/>
    <property type="match status" value="1"/>
</dbReference>
<dbReference type="Gene3D" id="3.40.630.30">
    <property type="match status" value="1"/>
</dbReference>
<dbReference type="EMBL" id="CAEZSR010000342">
    <property type="protein sequence ID" value="CAB4602172.1"/>
    <property type="molecule type" value="Genomic_DNA"/>
</dbReference>
<evidence type="ECO:0000259" key="3">
    <source>
        <dbReference type="PROSITE" id="PS51186"/>
    </source>
</evidence>
<dbReference type="SUPFAM" id="SSF55729">
    <property type="entry name" value="Acyl-CoA N-acyltransferases (Nat)"/>
    <property type="match status" value="1"/>
</dbReference>
<feature type="domain" description="N-acetyltransferase" evidence="3">
    <location>
        <begin position="17"/>
        <end position="151"/>
    </location>
</feature>
<evidence type="ECO:0000313" key="4">
    <source>
        <dbReference type="EMBL" id="CAB4602172.1"/>
    </source>
</evidence>
<organism evidence="4">
    <name type="scientific">freshwater metagenome</name>
    <dbReference type="NCBI Taxonomy" id="449393"/>
    <lineage>
        <taxon>unclassified sequences</taxon>
        <taxon>metagenomes</taxon>
        <taxon>ecological metagenomes</taxon>
    </lineage>
</organism>
<protein>
    <submittedName>
        <fullName evidence="4">Unannotated protein</fullName>
    </submittedName>
</protein>
<dbReference type="InterPro" id="IPR045039">
    <property type="entry name" value="NSI-like"/>
</dbReference>
<dbReference type="Pfam" id="PF00583">
    <property type="entry name" value="Acetyltransf_1"/>
    <property type="match status" value="1"/>
</dbReference>
<keyword evidence="2" id="KW-0012">Acyltransferase</keyword>
<dbReference type="AlphaFoldDB" id="A0A6J6GLE7"/>
<gene>
    <name evidence="4" type="ORF">UFOPK1493_04397</name>
</gene>
<accession>A0A6J6GLE7</accession>
<name>A0A6J6GLE7_9ZZZZ</name>
<proteinExistence type="predicted"/>
<dbReference type="PANTHER" id="PTHR43626:SF4">
    <property type="entry name" value="GCN5-RELATED N-ACETYLTRANSFERASE 2, CHLOROPLASTIC"/>
    <property type="match status" value="1"/>
</dbReference>
<sequence length="151" mass="16674">MRRLWGGRRRRRRGRVVAVYEVIEAVPDVDEFCDLRIAAGLSAMDRTAAAAALPRSLHAVTIRLDGRLVGMGRVVGDGLHVQVTDIAVHPDHQKRGLSRTVMESIVRYLHSLPASTIVTLFADVDWLYDKFGFAVPTASTGMMLRRDPAPG</sequence>
<dbReference type="GO" id="GO:0008080">
    <property type="term" value="F:N-acetyltransferase activity"/>
    <property type="evidence" value="ECO:0007669"/>
    <property type="project" value="InterPro"/>
</dbReference>
<reference evidence="4" key="1">
    <citation type="submission" date="2020-05" db="EMBL/GenBank/DDBJ databases">
        <authorList>
            <person name="Chiriac C."/>
            <person name="Salcher M."/>
            <person name="Ghai R."/>
            <person name="Kavagutti S V."/>
        </authorList>
    </citation>
    <scope>NUCLEOTIDE SEQUENCE</scope>
</reference>
<dbReference type="InterPro" id="IPR016181">
    <property type="entry name" value="Acyl_CoA_acyltransferase"/>
</dbReference>